<dbReference type="GO" id="GO:0005886">
    <property type="term" value="C:plasma membrane"/>
    <property type="evidence" value="ECO:0007669"/>
    <property type="project" value="UniProtKB-SubCell"/>
</dbReference>
<evidence type="ECO:0000256" key="2">
    <source>
        <dbReference type="ARBA" id="ARBA00022475"/>
    </source>
</evidence>
<organism evidence="8 9">
    <name type="scientific">Pseudomonas vranovensis</name>
    <dbReference type="NCBI Taxonomy" id="321661"/>
    <lineage>
        <taxon>Bacteria</taxon>
        <taxon>Pseudomonadati</taxon>
        <taxon>Pseudomonadota</taxon>
        <taxon>Gammaproteobacteria</taxon>
        <taxon>Pseudomonadales</taxon>
        <taxon>Pseudomonadaceae</taxon>
        <taxon>Pseudomonas</taxon>
    </lineage>
</organism>
<name>A0A423DM38_9PSED</name>
<dbReference type="EMBL" id="MOAM01000022">
    <property type="protein sequence ID" value="ROL72639.1"/>
    <property type="molecule type" value="Genomic_DNA"/>
</dbReference>
<evidence type="ECO:0000256" key="1">
    <source>
        <dbReference type="ARBA" id="ARBA00004651"/>
    </source>
</evidence>
<proteinExistence type="predicted"/>
<comment type="subcellular location">
    <subcellularLocation>
        <location evidence="1">Cell membrane</location>
        <topology evidence="1">Multi-pass membrane protein</topology>
    </subcellularLocation>
</comment>
<feature type="transmembrane region" description="Helical" evidence="6">
    <location>
        <begin position="37"/>
        <end position="56"/>
    </location>
</feature>
<evidence type="ECO:0000256" key="5">
    <source>
        <dbReference type="ARBA" id="ARBA00023136"/>
    </source>
</evidence>
<keyword evidence="3 6" id="KW-0812">Transmembrane</keyword>
<keyword evidence="2" id="KW-1003">Cell membrane</keyword>
<evidence type="ECO:0000256" key="6">
    <source>
        <dbReference type="SAM" id="Phobius"/>
    </source>
</evidence>
<accession>A0A423DM38</accession>
<keyword evidence="5 6" id="KW-0472">Membrane</keyword>
<gene>
    <name evidence="8" type="ORF">BHU25_13540</name>
</gene>
<dbReference type="Pfam" id="PF13396">
    <property type="entry name" value="PLDc_N"/>
    <property type="match status" value="1"/>
</dbReference>
<evidence type="ECO:0000256" key="3">
    <source>
        <dbReference type="ARBA" id="ARBA00022692"/>
    </source>
</evidence>
<dbReference type="Proteomes" id="UP000285286">
    <property type="component" value="Unassembled WGS sequence"/>
</dbReference>
<dbReference type="STRING" id="1292031.GCA_000425805_03862"/>
<protein>
    <recommendedName>
        <fullName evidence="7">Cardiolipin synthase N-terminal domain-containing protein</fullName>
    </recommendedName>
</protein>
<dbReference type="RefSeq" id="WP_123566236.1">
    <property type="nucleotide sequence ID" value="NZ_MOAM01000022.1"/>
</dbReference>
<keyword evidence="9" id="KW-1185">Reference proteome</keyword>
<feature type="domain" description="Cardiolipin synthase N-terminal" evidence="7">
    <location>
        <begin position="19"/>
        <end position="57"/>
    </location>
</feature>
<sequence length="70" mass="7710">MENGHIWITLAVLLTLVELWAIKRIIGSKSRADRKMLWIVFIVFVPVLGLIAWTVAGPKASAGVPISREG</sequence>
<evidence type="ECO:0000259" key="7">
    <source>
        <dbReference type="Pfam" id="PF13396"/>
    </source>
</evidence>
<dbReference type="AlphaFoldDB" id="A0A423DM38"/>
<dbReference type="InterPro" id="IPR027379">
    <property type="entry name" value="CLS_N"/>
</dbReference>
<evidence type="ECO:0000256" key="4">
    <source>
        <dbReference type="ARBA" id="ARBA00022989"/>
    </source>
</evidence>
<reference evidence="8 9" key="1">
    <citation type="submission" date="2016-10" db="EMBL/GenBank/DDBJ databases">
        <title>Comparative genome analysis of multiple Pseudomonas spp. focuses on biocontrol and plant growth promoting traits.</title>
        <authorList>
            <person name="Tao X.-Y."/>
            <person name="Taylor C.G."/>
        </authorList>
    </citation>
    <scope>NUCLEOTIDE SEQUENCE [LARGE SCALE GENOMIC DNA]</scope>
    <source>
        <strain evidence="8 9">15D11</strain>
    </source>
</reference>
<keyword evidence="4 6" id="KW-1133">Transmembrane helix</keyword>
<comment type="caution">
    <text evidence="8">The sequence shown here is derived from an EMBL/GenBank/DDBJ whole genome shotgun (WGS) entry which is preliminary data.</text>
</comment>
<evidence type="ECO:0000313" key="9">
    <source>
        <dbReference type="Proteomes" id="UP000285286"/>
    </source>
</evidence>
<evidence type="ECO:0000313" key="8">
    <source>
        <dbReference type="EMBL" id="ROL72639.1"/>
    </source>
</evidence>
<feature type="transmembrane region" description="Helical" evidence="6">
    <location>
        <begin position="6"/>
        <end position="25"/>
    </location>
</feature>